<dbReference type="InterPro" id="IPR001789">
    <property type="entry name" value="Sig_transdc_resp-reg_receiver"/>
</dbReference>
<dbReference type="EMBL" id="JAGUCO010000028">
    <property type="protein sequence ID" value="MBS2100762.1"/>
    <property type="molecule type" value="Genomic_DNA"/>
</dbReference>
<keyword evidence="8" id="KW-0808">Transferase</keyword>
<comment type="catalytic activity">
    <reaction evidence="1">
        <text>ATP + protein L-histidine = ADP + protein N-phospho-L-histidine.</text>
        <dbReference type="EC" id="2.7.13.3"/>
    </reaction>
</comment>
<dbReference type="InterPro" id="IPR011006">
    <property type="entry name" value="CheY-like_superfamily"/>
</dbReference>
<dbReference type="SUPFAM" id="SSF47384">
    <property type="entry name" value="Homodimeric domain of signal transducing histidine kinase"/>
    <property type="match status" value="1"/>
</dbReference>
<keyword evidence="8" id="KW-0418">Kinase</keyword>
<dbReference type="InterPro" id="IPR036890">
    <property type="entry name" value="HATPase_C_sf"/>
</dbReference>
<dbReference type="Pfam" id="PF00072">
    <property type="entry name" value="Response_reg"/>
    <property type="match status" value="1"/>
</dbReference>
<evidence type="ECO:0000313" key="8">
    <source>
        <dbReference type="EMBL" id="MBS2100762.1"/>
    </source>
</evidence>
<dbReference type="PANTHER" id="PTHR43547">
    <property type="entry name" value="TWO-COMPONENT HISTIDINE KINASE"/>
    <property type="match status" value="1"/>
</dbReference>
<dbReference type="Pfam" id="PF02518">
    <property type="entry name" value="HATPase_c"/>
    <property type="match status" value="1"/>
</dbReference>
<dbReference type="GO" id="GO:0016301">
    <property type="term" value="F:kinase activity"/>
    <property type="evidence" value="ECO:0007669"/>
    <property type="project" value="UniProtKB-KW"/>
</dbReference>
<dbReference type="InterPro" id="IPR003661">
    <property type="entry name" value="HisK_dim/P_dom"/>
</dbReference>
<dbReference type="Proteomes" id="UP000708576">
    <property type="component" value="Unassembled WGS sequence"/>
</dbReference>
<feature type="domain" description="Histidine kinase" evidence="6">
    <location>
        <begin position="172"/>
        <end position="379"/>
    </location>
</feature>
<sequence>MGRILIVDDNPKNIQLLGNVLTENNFEVEYVLNGEDALDMLESESFDLILMDIMMPGMDGFETCQKIKQSKAKDIPLIFLTAMNENESISKGFEVGGVDYLSKPFNTPELLARITTHIALKQSKDELQDLNQSLERKVEKRTEELVVVNDKLSRANKDLSELDQSKNEFLSIINHEIRTPLNGIIGFVNVIKATIKDEVILEMINQLDESCKRLEAFSFQALDISNLSSRGQKALNLVKADINNLINQVVDSQAEKLNAKNIELDYKVENKELNVDMKYFTLCISIILANAIQHSSPNSKIILSGSTSDHLYSLSIKDEGNGFPDLLLQKGIKAFISTHIDGNPGLELYLSKLIAENHQGHLNIRNDNGAVVEIQLPLN</sequence>
<proteinExistence type="predicted"/>
<dbReference type="Gene3D" id="3.30.565.10">
    <property type="entry name" value="Histidine kinase-like ATPase, C-terminal domain"/>
    <property type="match status" value="1"/>
</dbReference>
<dbReference type="PROSITE" id="PS50110">
    <property type="entry name" value="RESPONSE_REGULATORY"/>
    <property type="match status" value="1"/>
</dbReference>
<dbReference type="PANTHER" id="PTHR43547:SF2">
    <property type="entry name" value="HYBRID SIGNAL TRANSDUCTION HISTIDINE KINASE C"/>
    <property type="match status" value="1"/>
</dbReference>
<dbReference type="InterPro" id="IPR003594">
    <property type="entry name" value="HATPase_dom"/>
</dbReference>
<feature type="coiled-coil region" evidence="5">
    <location>
        <begin position="117"/>
        <end position="151"/>
    </location>
</feature>
<dbReference type="Pfam" id="PF00512">
    <property type="entry name" value="HisKA"/>
    <property type="match status" value="1"/>
</dbReference>
<dbReference type="SMART" id="SM00388">
    <property type="entry name" value="HisKA"/>
    <property type="match status" value="1"/>
</dbReference>
<dbReference type="RefSeq" id="WP_212219244.1">
    <property type="nucleotide sequence ID" value="NZ_JAGUCO010000028.1"/>
</dbReference>
<dbReference type="EC" id="2.7.13.3" evidence="2"/>
<organism evidence="8 9">
    <name type="scientific">Carboxylicivirga linearis</name>
    <dbReference type="NCBI Taxonomy" id="1628157"/>
    <lineage>
        <taxon>Bacteria</taxon>
        <taxon>Pseudomonadati</taxon>
        <taxon>Bacteroidota</taxon>
        <taxon>Bacteroidia</taxon>
        <taxon>Marinilabiliales</taxon>
        <taxon>Marinilabiliaceae</taxon>
        <taxon>Carboxylicivirga</taxon>
    </lineage>
</organism>
<comment type="caution">
    <text evidence="8">The sequence shown here is derived from an EMBL/GenBank/DDBJ whole genome shotgun (WGS) entry which is preliminary data.</text>
</comment>
<feature type="domain" description="Response regulatory" evidence="7">
    <location>
        <begin position="3"/>
        <end position="118"/>
    </location>
</feature>
<keyword evidence="3 4" id="KW-0597">Phosphoprotein</keyword>
<evidence type="ECO:0000259" key="6">
    <source>
        <dbReference type="PROSITE" id="PS50109"/>
    </source>
</evidence>
<reference evidence="8 9" key="1">
    <citation type="journal article" date="2015" name="Int. J. Syst. Evol. Microbiol.">
        <title>Carboxylicivirga linearis sp. nov., isolated from a sea cucumber culture pond.</title>
        <authorList>
            <person name="Wang F.Q."/>
            <person name="Zhou Y.X."/>
            <person name="Lin X.Z."/>
            <person name="Chen G.J."/>
            <person name="Du Z.J."/>
        </authorList>
    </citation>
    <scope>NUCLEOTIDE SEQUENCE [LARGE SCALE GENOMIC DNA]</scope>
    <source>
        <strain evidence="8 9">FB218</strain>
    </source>
</reference>
<keyword evidence="5" id="KW-0175">Coiled coil</keyword>
<dbReference type="Gene3D" id="1.10.287.130">
    <property type="match status" value="1"/>
</dbReference>
<dbReference type="Gene3D" id="3.40.50.2300">
    <property type="match status" value="1"/>
</dbReference>
<feature type="modified residue" description="4-aspartylphosphate" evidence="4">
    <location>
        <position position="52"/>
    </location>
</feature>
<dbReference type="CDD" id="cd00082">
    <property type="entry name" value="HisKA"/>
    <property type="match status" value="1"/>
</dbReference>
<evidence type="ECO:0000313" key="9">
    <source>
        <dbReference type="Proteomes" id="UP000708576"/>
    </source>
</evidence>
<gene>
    <name evidence="8" type="ORF">KEM10_20915</name>
</gene>
<dbReference type="SUPFAM" id="SSF52172">
    <property type="entry name" value="CheY-like"/>
    <property type="match status" value="1"/>
</dbReference>
<evidence type="ECO:0000256" key="3">
    <source>
        <dbReference type="ARBA" id="ARBA00022553"/>
    </source>
</evidence>
<protein>
    <recommendedName>
        <fullName evidence="2">histidine kinase</fullName>
        <ecNumber evidence="2">2.7.13.3</ecNumber>
    </recommendedName>
</protein>
<name>A0ABS5K0V6_9BACT</name>
<keyword evidence="9" id="KW-1185">Reference proteome</keyword>
<dbReference type="SUPFAM" id="SSF55874">
    <property type="entry name" value="ATPase domain of HSP90 chaperone/DNA topoisomerase II/histidine kinase"/>
    <property type="match status" value="1"/>
</dbReference>
<dbReference type="PROSITE" id="PS50109">
    <property type="entry name" value="HIS_KIN"/>
    <property type="match status" value="1"/>
</dbReference>
<dbReference type="InterPro" id="IPR036097">
    <property type="entry name" value="HisK_dim/P_sf"/>
</dbReference>
<evidence type="ECO:0000256" key="1">
    <source>
        <dbReference type="ARBA" id="ARBA00000085"/>
    </source>
</evidence>
<evidence type="ECO:0000256" key="5">
    <source>
        <dbReference type="SAM" id="Coils"/>
    </source>
</evidence>
<accession>A0ABS5K0V6</accession>
<evidence type="ECO:0000259" key="7">
    <source>
        <dbReference type="PROSITE" id="PS50110"/>
    </source>
</evidence>
<dbReference type="SMART" id="SM00387">
    <property type="entry name" value="HATPase_c"/>
    <property type="match status" value="1"/>
</dbReference>
<dbReference type="SMART" id="SM00448">
    <property type="entry name" value="REC"/>
    <property type="match status" value="1"/>
</dbReference>
<dbReference type="InterPro" id="IPR005467">
    <property type="entry name" value="His_kinase_dom"/>
</dbReference>
<evidence type="ECO:0000256" key="4">
    <source>
        <dbReference type="PROSITE-ProRule" id="PRU00169"/>
    </source>
</evidence>
<evidence type="ECO:0000256" key="2">
    <source>
        <dbReference type="ARBA" id="ARBA00012438"/>
    </source>
</evidence>